<name>A0A317CHL4_9GAMM</name>
<evidence type="ECO:0000313" key="2">
    <source>
        <dbReference type="Proteomes" id="UP000245539"/>
    </source>
</evidence>
<proteinExistence type="predicted"/>
<dbReference type="RefSeq" id="WP_109837380.1">
    <property type="nucleotide sequence ID" value="NZ_QGKM01000021.1"/>
</dbReference>
<gene>
    <name evidence="1" type="ORF">DKW60_09275</name>
</gene>
<accession>A0A317CHL4</accession>
<evidence type="ECO:0000313" key="1">
    <source>
        <dbReference type="EMBL" id="PWQ97859.1"/>
    </source>
</evidence>
<organism evidence="1 2">
    <name type="scientific">Leucothrix pacifica</name>
    <dbReference type="NCBI Taxonomy" id="1247513"/>
    <lineage>
        <taxon>Bacteria</taxon>
        <taxon>Pseudomonadati</taxon>
        <taxon>Pseudomonadota</taxon>
        <taxon>Gammaproteobacteria</taxon>
        <taxon>Thiotrichales</taxon>
        <taxon>Thiotrichaceae</taxon>
        <taxon>Leucothrix</taxon>
    </lineage>
</organism>
<sequence>MGTSSSDETLFFTRTGANDPEFNLRSETSLVLRRNAKDTLFASVVETHGFFDESTEVCHGTTGKFNAVNVIGFSADASVVEIIGDDLSLLVMVNNSADVTEQTETSVEFGGTTYRWTGYFAVEAKR</sequence>
<dbReference type="AlphaFoldDB" id="A0A317CHL4"/>
<reference evidence="1 2" key="1">
    <citation type="submission" date="2018-05" db="EMBL/GenBank/DDBJ databases">
        <title>Leucothrix arctica sp. nov., isolated from Arctic seawater.</title>
        <authorList>
            <person name="Choi A."/>
            <person name="Baek K."/>
        </authorList>
    </citation>
    <scope>NUCLEOTIDE SEQUENCE [LARGE SCALE GENOMIC DNA]</scope>
    <source>
        <strain evidence="1 2">JCM 18388</strain>
    </source>
</reference>
<keyword evidence="2" id="KW-1185">Reference proteome</keyword>
<dbReference type="OrthoDB" id="9772435at2"/>
<dbReference type="Proteomes" id="UP000245539">
    <property type="component" value="Unassembled WGS sequence"/>
</dbReference>
<dbReference type="Gene3D" id="2.70.98.70">
    <property type="match status" value="1"/>
</dbReference>
<protein>
    <submittedName>
        <fullName evidence="1">Uncharacterized protein</fullName>
    </submittedName>
</protein>
<comment type="caution">
    <text evidence="1">The sequence shown here is derived from an EMBL/GenBank/DDBJ whole genome shotgun (WGS) entry which is preliminary data.</text>
</comment>
<dbReference type="EMBL" id="QGKM01000021">
    <property type="protein sequence ID" value="PWQ97859.1"/>
    <property type="molecule type" value="Genomic_DNA"/>
</dbReference>